<organism evidence="3 4">
    <name type="scientific">Fusarium albosuccineum</name>
    <dbReference type="NCBI Taxonomy" id="1237068"/>
    <lineage>
        <taxon>Eukaryota</taxon>
        <taxon>Fungi</taxon>
        <taxon>Dikarya</taxon>
        <taxon>Ascomycota</taxon>
        <taxon>Pezizomycotina</taxon>
        <taxon>Sordariomycetes</taxon>
        <taxon>Hypocreomycetidae</taxon>
        <taxon>Hypocreales</taxon>
        <taxon>Nectriaceae</taxon>
        <taxon>Fusarium</taxon>
        <taxon>Fusarium decemcellulare species complex</taxon>
    </lineage>
</organism>
<accession>A0A8H4LCH6</accession>
<dbReference type="Pfam" id="PF00069">
    <property type="entry name" value="Pkinase"/>
    <property type="match status" value="1"/>
</dbReference>
<dbReference type="Gene3D" id="1.10.510.10">
    <property type="entry name" value="Transferase(Phosphotransferase) domain 1"/>
    <property type="match status" value="1"/>
</dbReference>
<sequence>MTFFNRFSFALVGLYFFLASNVADAKIVRRAPGFIESWELYQRWDAMTDSIPEFDVPEVDGVTVAEFDKATGKLKWTCNELVLTDQISALTSIIQKATFEPHGTVVTKRSSGEMGQVLYGAKLQQGISNDNVLPVIDYVYSGPNPDQRLRAYGWSIMPYVEAGSLETNFGAYSDQASVNDAFKQILNAVAAVSAAGILHRDLKPENFLKDGDTLKLMDFDQSRETATSRQFDVGTPSYTAPEIIAMVTDNGLDYDTRADTFSTAMTFMVLSVTDLQNADARFQLWKDLIEPDGQLWPSADKIAEVLKKKDYPVFKDNDGLLQVLAKALCKPSERYTPGEFQSAFNGAV</sequence>
<dbReference type="SMART" id="SM00220">
    <property type="entry name" value="S_TKc"/>
    <property type="match status" value="1"/>
</dbReference>
<evidence type="ECO:0000259" key="2">
    <source>
        <dbReference type="PROSITE" id="PS50011"/>
    </source>
</evidence>
<reference evidence="3 4" key="1">
    <citation type="submission" date="2020-01" db="EMBL/GenBank/DDBJ databases">
        <title>Identification and distribution of gene clusters putatively required for synthesis of sphingolipid metabolism inhibitors in phylogenetically diverse species of the filamentous fungus Fusarium.</title>
        <authorList>
            <person name="Kim H.-S."/>
            <person name="Busman M."/>
            <person name="Brown D.W."/>
            <person name="Divon H."/>
            <person name="Uhlig S."/>
            <person name="Proctor R.H."/>
        </authorList>
    </citation>
    <scope>NUCLEOTIDE SEQUENCE [LARGE SCALE GENOMIC DNA]</scope>
    <source>
        <strain evidence="3 4">NRRL 20459</strain>
    </source>
</reference>
<dbReference type="PANTHER" id="PTHR44167">
    <property type="entry name" value="OVARIAN-SPECIFIC SERINE/THREONINE-PROTEIN KINASE LOK-RELATED"/>
    <property type="match status" value="1"/>
</dbReference>
<name>A0A8H4LCH6_9HYPO</name>
<keyword evidence="4" id="KW-1185">Reference proteome</keyword>
<dbReference type="PANTHER" id="PTHR44167:SF24">
    <property type="entry name" value="SERINE_THREONINE-PROTEIN KINASE CHK2"/>
    <property type="match status" value="1"/>
</dbReference>
<dbReference type="AlphaFoldDB" id="A0A8H4LCH6"/>
<dbReference type="OrthoDB" id="4062651at2759"/>
<dbReference type="InterPro" id="IPR000719">
    <property type="entry name" value="Prot_kinase_dom"/>
</dbReference>
<dbReference type="Proteomes" id="UP000554235">
    <property type="component" value="Unassembled WGS sequence"/>
</dbReference>
<feature type="signal peptide" evidence="1">
    <location>
        <begin position="1"/>
        <end position="25"/>
    </location>
</feature>
<dbReference type="EMBL" id="JAADYS010001031">
    <property type="protein sequence ID" value="KAF4465454.1"/>
    <property type="molecule type" value="Genomic_DNA"/>
</dbReference>
<feature type="domain" description="Protein kinase" evidence="2">
    <location>
        <begin position="56"/>
        <end position="344"/>
    </location>
</feature>
<evidence type="ECO:0000313" key="4">
    <source>
        <dbReference type="Proteomes" id="UP000554235"/>
    </source>
</evidence>
<keyword evidence="3" id="KW-0808">Transferase</keyword>
<dbReference type="InterPro" id="IPR011009">
    <property type="entry name" value="Kinase-like_dom_sf"/>
</dbReference>
<keyword evidence="3" id="KW-0418">Kinase</keyword>
<dbReference type="GO" id="GO:0004674">
    <property type="term" value="F:protein serine/threonine kinase activity"/>
    <property type="evidence" value="ECO:0007669"/>
    <property type="project" value="TreeGrafter"/>
</dbReference>
<evidence type="ECO:0000313" key="3">
    <source>
        <dbReference type="EMBL" id="KAF4465454.1"/>
    </source>
</evidence>
<dbReference type="GO" id="GO:0044773">
    <property type="term" value="P:mitotic DNA damage checkpoint signaling"/>
    <property type="evidence" value="ECO:0007669"/>
    <property type="project" value="TreeGrafter"/>
</dbReference>
<comment type="caution">
    <text evidence="3">The sequence shown here is derived from an EMBL/GenBank/DDBJ whole genome shotgun (WGS) entry which is preliminary data.</text>
</comment>
<dbReference type="PROSITE" id="PS50011">
    <property type="entry name" value="PROTEIN_KINASE_DOM"/>
    <property type="match status" value="1"/>
</dbReference>
<gene>
    <name evidence="3" type="ORF">FALBO_7706</name>
</gene>
<dbReference type="GO" id="GO:0005634">
    <property type="term" value="C:nucleus"/>
    <property type="evidence" value="ECO:0007669"/>
    <property type="project" value="TreeGrafter"/>
</dbReference>
<proteinExistence type="predicted"/>
<evidence type="ECO:0000256" key="1">
    <source>
        <dbReference type="SAM" id="SignalP"/>
    </source>
</evidence>
<keyword evidence="1" id="KW-0732">Signal</keyword>
<dbReference type="GO" id="GO:0005737">
    <property type="term" value="C:cytoplasm"/>
    <property type="evidence" value="ECO:0007669"/>
    <property type="project" value="TreeGrafter"/>
</dbReference>
<protein>
    <submittedName>
        <fullName evidence="3">Serine threonine kinase</fullName>
    </submittedName>
</protein>
<dbReference type="GO" id="GO:0005524">
    <property type="term" value="F:ATP binding"/>
    <property type="evidence" value="ECO:0007669"/>
    <property type="project" value="InterPro"/>
</dbReference>
<feature type="chain" id="PRO_5034654551" evidence="1">
    <location>
        <begin position="26"/>
        <end position="348"/>
    </location>
</feature>
<dbReference type="SUPFAM" id="SSF56112">
    <property type="entry name" value="Protein kinase-like (PK-like)"/>
    <property type="match status" value="1"/>
</dbReference>